<protein>
    <submittedName>
        <fullName evidence="1">Uncharacterized protein</fullName>
    </submittedName>
</protein>
<evidence type="ECO:0000313" key="1">
    <source>
        <dbReference type="EMBL" id="CAG9827098.1"/>
    </source>
</evidence>
<reference evidence="1" key="1">
    <citation type="submission" date="2022-01" db="EMBL/GenBank/DDBJ databases">
        <authorList>
            <person name="King R."/>
        </authorList>
    </citation>
    <scope>NUCLEOTIDE SEQUENCE</scope>
</reference>
<accession>A0A9N9SSJ8</accession>
<keyword evidence="2" id="KW-1185">Reference proteome</keyword>
<sequence length="141" mass="16100">MFSLRRNSNVKNINYFTSLNYINSVSFVLQFLKNGNRNQQPPSSDLIENEPSTLSGIQTIVEGNGNRQPTSSNLIENEPSTFSGIQAIVEDLPSKENVANMDPDILDNEYEEYYENIVLQEIKIHTCTIRLKSYMPVFFLT</sequence>
<organism evidence="1 2">
    <name type="scientific">Diabrotica balteata</name>
    <name type="common">Banded cucumber beetle</name>
    <dbReference type="NCBI Taxonomy" id="107213"/>
    <lineage>
        <taxon>Eukaryota</taxon>
        <taxon>Metazoa</taxon>
        <taxon>Ecdysozoa</taxon>
        <taxon>Arthropoda</taxon>
        <taxon>Hexapoda</taxon>
        <taxon>Insecta</taxon>
        <taxon>Pterygota</taxon>
        <taxon>Neoptera</taxon>
        <taxon>Endopterygota</taxon>
        <taxon>Coleoptera</taxon>
        <taxon>Polyphaga</taxon>
        <taxon>Cucujiformia</taxon>
        <taxon>Chrysomeloidea</taxon>
        <taxon>Chrysomelidae</taxon>
        <taxon>Galerucinae</taxon>
        <taxon>Diabroticina</taxon>
        <taxon>Diabroticites</taxon>
        <taxon>Diabrotica</taxon>
    </lineage>
</organism>
<gene>
    <name evidence="1" type="ORF">DIABBA_LOCUS1135</name>
</gene>
<dbReference type="EMBL" id="OU898276">
    <property type="protein sequence ID" value="CAG9827098.1"/>
    <property type="molecule type" value="Genomic_DNA"/>
</dbReference>
<dbReference type="Proteomes" id="UP001153709">
    <property type="component" value="Chromosome 1"/>
</dbReference>
<proteinExistence type="predicted"/>
<evidence type="ECO:0000313" key="2">
    <source>
        <dbReference type="Proteomes" id="UP001153709"/>
    </source>
</evidence>
<name>A0A9N9SSJ8_DIABA</name>
<dbReference type="AlphaFoldDB" id="A0A9N9SSJ8"/>